<sequence>MTNLIPQHAEILTKAVELVQAFYLDHPEIKVSHGWKHVHAVWKHTQQALISYFHNDENINENDSRSSWSSSKISIEIQLASLLHDLDDRKYFPKPKITRLLPNKYSNAAALLEQLGIEVIEGLPVGGSGNDTLIKNYSDRISGHIILQMISWVSCSENGNLVPKLVQETGAYHLLIPRWADRLEAVGARGVVRCYQYNKEQQSAPLFSDQSPRPKNEQELWFLLQSNPNRLHDYMDRGGTSTDMISHYYDKLLPVAKPPKSIVRNQYLETQADLGAKHLVEVCVRFGKSGTVDKDYMDQLAMTLG</sequence>
<proteinExistence type="predicted"/>
<dbReference type="Gene3D" id="1.10.472.50">
    <property type="entry name" value="HD-domain/PDEase-like"/>
    <property type="match status" value="1"/>
</dbReference>
<accession>A0AAD2CS41</accession>
<dbReference type="PANTHER" id="PTHR33594:SF1">
    <property type="entry name" value="HD_PDEASE DOMAIN-CONTAINING PROTEIN"/>
    <property type="match status" value="1"/>
</dbReference>
<reference evidence="1" key="1">
    <citation type="submission" date="2023-08" db="EMBL/GenBank/DDBJ databases">
        <authorList>
            <person name="Audoor S."/>
            <person name="Bilcke G."/>
        </authorList>
    </citation>
    <scope>NUCLEOTIDE SEQUENCE</scope>
</reference>
<dbReference type="EMBL" id="CAKOGP040001113">
    <property type="protein sequence ID" value="CAJ1943605.1"/>
    <property type="molecule type" value="Genomic_DNA"/>
</dbReference>
<organism evidence="1 2">
    <name type="scientific">Cylindrotheca closterium</name>
    <dbReference type="NCBI Taxonomy" id="2856"/>
    <lineage>
        <taxon>Eukaryota</taxon>
        <taxon>Sar</taxon>
        <taxon>Stramenopiles</taxon>
        <taxon>Ochrophyta</taxon>
        <taxon>Bacillariophyta</taxon>
        <taxon>Bacillariophyceae</taxon>
        <taxon>Bacillariophycidae</taxon>
        <taxon>Bacillariales</taxon>
        <taxon>Bacillariaceae</taxon>
        <taxon>Cylindrotheca</taxon>
    </lineage>
</organism>
<gene>
    <name evidence="1" type="ORF">CYCCA115_LOCUS8525</name>
</gene>
<dbReference type="AlphaFoldDB" id="A0AAD2CS41"/>
<dbReference type="SUPFAM" id="SSF109604">
    <property type="entry name" value="HD-domain/PDEase-like"/>
    <property type="match status" value="1"/>
</dbReference>
<comment type="caution">
    <text evidence="1">The sequence shown here is derived from an EMBL/GenBank/DDBJ whole genome shotgun (WGS) entry which is preliminary data.</text>
</comment>
<dbReference type="Proteomes" id="UP001295423">
    <property type="component" value="Unassembled WGS sequence"/>
</dbReference>
<dbReference type="PANTHER" id="PTHR33594">
    <property type="entry name" value="SUPERFAMILY HYDROLASE, PUTATIVE (AFU_ORTHOLOGUE AFUA_1G03035)-RELATED"/>
    <property type="match status" value="1"/>
</dbReference>
<protein>
    <recommendedName>
        <fullName evidence="3">HD/PDEase domain-containing protein</fullName>
    </recommendedName>
</protein>
<evidence type="ECO:0000313" key="1">
    <source>
        <dbReference type="EMBL" id="CAJ1943605.1"/>
    </source>
</evidence>
<keyword evidence="2" id="KW-1185">Reference proteome</keyword>
<name>A0AAD2CS41_9STRA</name>
<evidence type="ECO:0000313" key="2">
    <source>
        <dbReference type="Proteomes" id="UP001295423"/>
    </source>
</evidence>
<dbReference type="Gene3D" id="1.20.58.1910">
    <property type="match status" value="1"/>
</dbReference>
<evidence type="ECO:0008006" key="3">
    <source>
        <dbReference type="Google" id="ProtNLM"/>
    </source>
</evidence>